<sequence length="201" mass="22169">MKRSKGFSLIEVLAAFAILSIAILPIMSMYPTVLKMDRKSRGHEEGARLAFTIVDYIKSKGYANLMQTTITSTAIKNFITGKKYTDLVKTSGQSYYSSASFCDDFNIASNLFILNSKSLDLSKVNIWIGLHKSIAKLGDGSGNLKSPEVDLYATTRAGIGYIENKIIMGRVIVGWGDDDTAHLTGKEKEYSLQFIVTSLEK</sequence>
<keyword evidence="1" id="KW-0812">Transmembrane</keyword>
<keyword evidence="1" id="KW-0472">Membrane</keyword>
<evidence type="ECO:0000313" key="2">
    <source>
        <dbReference type="EMBL" id="BDU49577.1"/>
    </source>
</evidence>
<name>A0AAU9DBG6_9FUSO</name>
<protein>
    <recommendedName>
        <fullName evidence="4">Prepilin-type N-terminal cleavage/methylation domain-containing protein</fullName>
    </recommendedName>
</protein>
<evidence type="ECO:0000256" key="1">
    <source>
        <dbReference type="SAM" id="Phobius"/>
    </source>
</evidence>
<dbReference type="RefSeq" id="WP_307904527.1">
    <property type="nucleotide sequence ID" value="NZ_AP027059.1"/>
</dbReference>
<dbReference type="KEGG" id="haby:HLVA_01460"/>
<dbReference type="NCBIfam" id="TIGR02532">
    <property type="entry name" value="IV_pilin_GFxxxE"/>
    <property type="match status" value="1"/>
</dbReference>
<evidence type="ECO:0000313" key="3">
    <source>
        <dbReference type="Proteomes" id="UP001321582"/>
    </source>
</evidence>
<organism evidence="2 3">
    <name type="scientific">Haliovirga abyssi</name>
    <dbReference type="NCBI Taxonomy" id="2996794"/>
    <lineage>
        <taxon>Bacteria</taxon>
        <taxon>Fusobacteriati</taxon>
        <taxon>Fusobacteriota</taxon>
        <taxon>Fusobacteriia</taxon>
        <taxon>Fusobacteriales</taxon>
        <taxon>Haliovirgaceae</taxon>
        <taxon>Haliovirga</taxon>
    </lineage>
</organism>
<keyword evidence="1" id="KW-1133">Transmembrane helix</keyword>
<keyword evidence="3" id="KW-1185">Reference proteome</keyword>
<reference evidence="2 3" key="1">
    <citation type="submission" date="2022-11" db="EMBL/GenBank/DDBJ databases">
        <title>Haliovirga abyssi gen. nov., sp. nov., a mesophilic fermentative bacterium isolated from the Iheya North hydrothermal field and the proposal of Haliovirgaceae fam. nov.</title>
        <authorList>
            <person name="Miyazaki U."/>
            <person name="Tame A."/>
            <person name="Miyazaki J."/>
            <person name="Takai K."/>
            <person name="Sawayama S."/>
            <person name="Kitajima M."/>
            <person name="Okamoto A."/>
            <person name="Nakagawa S."/>
        </authorList>
    </citation>
    <scope>NUCLEOTIDE SEQUENCE [LARGE SCALE GENOMIC DNA]</scope>
    <source>
        <strain evidence="2 3">IC12</strain>
    </source>
</reference>
<proteinExistence type="predicted"/>
<dbReference type="Pfam" id="PF07963">
    <property type="entry name" value="N_methyl"/>
    <property type="match status" value="1"/>
</dbReference>
<dbReference type="InterPro" id="IPR012902">
    <property type="entry name" value="N_methyl_site"/>
</dbReference>
<dbReference type="EMBL" id="AP027059">
    <property type="protein sequence ID" value="BDU49577.1"/>
    <property type="molecule type" value="Genomic_DNA"/>
</dbReference>
<feature type="transmembrane region" description="Helical" evidence="1">
    <location>
        <begin position="12"/>
        <end position="33"/>
    </location>
</feature>
<dbReference type="Proteomes" id="UP001321582">
    <property type="component" value="Chromosome"/>
</dbReference>
<accession>A0AAU9DBG6</accession>
<gene>
    <name evidence="2" type="ORF">HLVA_01460</name>
</gene>
<dbReference type="AlphaFoldDB" id="A0AAU9DBG6"/>
<evidence type="ECO:0008006" key="4">
    <source>
        <dbReference type="Google" id="ProtNLM"/>
    </source>
</evidence>